<feature type="region of interest" description="Disordered" evidence="1">
    <location>
        <begin position="1"/>
        <end position="37"/>
    </location>
</feature>
<reference evidence="2" key="2">
    <citation type="submission" date="2025-08" db="UniProtKB">
        <authorList>
            <consortium name="Ensembl"/>
        </authorList>
    </citation>
    <scope>IDENTIFICATION</scope>
</reference>
<proteinExistence type="predicted"/>
<name>A0A4W5KZ45_9TELE</name>
<evidence type="ECO:0000313" key="2">
    <source>
        <dbReference type="Ensembl" id="ENSHHUP00000022212.1"/>
    </source>
</evidence>
<evidence type="ECO:0000313" key="3">
    <source>
        <dbReference type="Proteomes" id="UP000314982"/>
    </source>
</evidence>
<reference evidence="2" key="3">
    <citation type="submission" date="2025-09" db="UniProtKB">
        <authorList>
            <consortium name="Ensembl"/>
        </authorList>
    </citation>
    <scope>IDENTIFICATION</scope>
</reference>
<dbReference type="Ensembl" id="ENSHHUT00000023048.1">
    <property type="protein sequence ID" value="ENSHHUP00000022212.1"/>
    <property type="gene ID" value="ENSHHUG00000013907.1"/>
</dbReference>
<sequence>MVMEDNQTTPPPEPTEEPAEHHRTTHSLTESVDMEDGKPDLLLVKEETIEDGPESIDLLSGVKMGEQGNREINTAHIVFRCSFHLIAPVSIQVPIPFRKLQ</sequence>
<protein>
    <submittedName>
        <fullName evidence="2">Uncharacterized protein</fullName>
    </submittedName>
</protein>
<dbReference type="GeneTree" id="ENSGT01150000287492"/>
<organism evidence="2 3">
    <name type="scientific">Hucho hucho</name>
    <name type="common">huchen</name>
    <dbReference type="NCBI Taxonomy" id="62062"/>
    <lineage>
        <taxon>Eukaryota</taxon>
        <taxon>Metazoa</taxon>
        <taxon>Chordata</taxon>
        <taxon>Craniata</taxon>
        <taxon>Vertebrata</taxon>
        <taxon>Euteleostomi</taxon>
        <taxon>Actinopterygii</taxon>
        <taxon>Neopterygii</taxon>
        <taxon>Teleostei</taxon>
        <taxon>Protacanthopterygii</taxon>
        <taxon>Salmoniformes</taxon>
        <taxon>Salmonidae</taxon>
        <taxon>Salmoninae</taxon>
        <taxon>Hucho</taxon>
    </lineage>
</organism>
<accession>A0A4W5KZ45</accession>
<reference evidence="3" key="1">
    <citation type="submission" date="2018-06" db="EMBL/GenBank/DDBJ databases">
        <title>Genome assembly of Danube salmon.</title>
        <authorList>
            <person name="Macqueen D.J."/>
            <person name="Gundappa M.K."/>
        </authorList>
    </citation>
    <scope>NUCLEOTIDE SEQUENCE [LARGE SCALE GENOMIC DNA]</scope>
</reference>
<evidence type="ECO:0000256" key="1">
    <source>
        <dbReference type="SAM" id="MobiDB-lite"/>
    </source>
</evidence>
<dbReference type="AlphaFoldDB" id="A0A4W5KZ45"/>
<dbReference type="Proteomes" id="UP000314982">
    <property type="component" value="Unassembled WGS sequence"/>
</dbReference>
<keyword evidence="3" id="KW-1185">Reference proteome</keyword>